<evidence type="ECO:0000313" key="2">
    <source>
        <dbReference type="Proteomes" id="UP001497644"/>
    </source>
</evidence>
<dbReference type="EMBL" id="OZ034824">
    <property type="protein sequence ID" value="CAL1673944.1"/>
    <property type="molecule type" value="Genomic_DNA"/>
</dbReference>
<reference evidence="1 2" key="1">
    <citation type="submission" date="2024-04" db="EMBL/GenBank/DDBJ databases">
        <authorList>
            <consortium name="Molecular Ecology Group"/>
        </authorList>
    </citation>
    <scope>NUCLEOTIDE SEQUENCE [LARGE SCALE GENOMIC DNA]</scope>
</reference>
<protein>
    <submittedName>
        <fullName evidence="1">Uncharacterized protein</fullName>
    </submittedName>
</protein>
<gene>
    <name evidence="1" type="ORF">LPLAT_LOCUS723</name>
</gene>
<dbReference type="AlphaFoldDB" id="A0AAV2N209"/>
<keyword evidence="2" id="KW-1185">Reference proteome</keyword>
<name>A0AAV2N209_9HYME</name>
<proteinExistence type="predicted"/>
<sequence length="110" mass="12543">MPSHRTFWTGTLSHADLRATLYEKQEQLALHAGEHIHPFDASVRVGEESGRAWPNCRRCYYCVTVLRKRICILTGLYFFDIEPRPNAVARSGREIALHFGASPVSSVRRC</sequence>
<organism evidence="1 2">
    <name type="scientific">Lasius platythorax</name>
    <dbReference type="NCBI Taxonomy" id="488582"/>
    <lineage>
        <taxon>Eukaryota</taxon>
        <taxon>Metazoa</taxon>
        <taxon>Ecdysozoa</taxon>
        <taxon>Arthropoda</taxon>
        <taxon>Hexapoda</taxon>
        <taxon>Insecta</taxon>
        <taxon>Pterygota</taxon>
        <taxon>Neoptera</taxon>
        <taxon>Endopterygota</taxon>
        <taxon>Hymenoptera</taxon>
        <taxon>Apocrita</taxon>
        <taxon>Aculeata</taxon>
        <taxon>Formicoidea</taxon>
        <taxon>Formicidae</taxon>
        <taxon>Formicinae</taxon>
        <taxon>Lasius</taxon>
        <taxon>Lasius</taxon>
    </lineage>
</organism>
<dbReference type="Proteomes" id="UP001497644">
    <property type="component" value="Chromosome 1"/>
</dbReference>
<accession>A0AAV2N209</accession>
<evidence type="ECO:0000313" key="1">
    <source>
        <dbReference type="EMBL" id="CAL1673944.1"/>
    </source>
</evidence>